<keyword evidence="4" id="KW-0255">Endonuclease</keyword>
<evidence type="ECO:0000256" key="2">
    <source>
        <dbReference type="ARBA" id="ARBA00022695"/>
    </source>
</evidence>
<accession>A0A0V0T708</accession>
<keyword evidence="5" id="KW-0378">Hydrolase</keyword>
<gene>
    <name evidence="8" type="ORF">T05_5436</name>
</gene>
<evidence type="ECO:0000256" key="5">
    <source>
        <dbReference type="ARBA" id="ARBA00022801"/>
    </source>
</evidence>
<dbReference type="GO" id="GO:0016787">
    <property type="term" value="F:hydrolase activity"/>
    <property type="evidence" value="ECO:0007669"/>
    <property type="project" value="UniProtKB-KW"/>
</dbReference>
<keyword evidence="3" id="KW-0540">Nuclease</keyword>
<feature type="domain" description="Reverse transcriptase RNase H-like" evidence="7">
    <location>
        <begin position="48"/>
        <end position="98"/>
    </location>
</feature>
<evidence type="ECO:0000259" key="7">
    <source>
        <dbReference type="Pfam" id="PF17917"/>
    </source>
</evidence>
<protein>
    <recommendedName>
        <fullName evidence="7">Reverse transcriptase RNase H-like domain-containing protein</fullName>
    </recommendedName>
</protein>
<dbReference type="EMBL" id="JYDJ01000526">
    <property type="protein sequence ID" value="KRX34706.1"/>
    <property type="molecule type" value="Genomic_DNA"/>
</dbReference>
<proteinExistence type="predicted"/>
<dbReference type="GO" id="GO:0004519">
    <property type="term" value="F:endonuclease activity"/>
    <property type="evidence" value="ECO:0007669"/>
    <property type="project" value="UniProtKB-KW"/>
</dbReference>
<comment type="caution">
    <text evidence="8">The sequence shown here is derived from an EMBL/GenBank/DDBJ whole genome shotgun (WGS) entry which is preliminary data.</text>
</comment>
<keyword evidence="2" id="KW-0548">Nucleotidyltransferase</keyword>
<name>A0A0V0T708_9BILA</name>
<dbReference type="SUPFAM" id="SSF56672">
    <property type="entry name" value="DNA/RNA polymerases"/>
    <property type="match status" value="1"/>
</dbReference>
<dbReference type="InterPro" id="IPR041373">
    <property type="entry name" value="RT_RNaseH"/>
</dbReference>
<sequence>MLCLQLSSFVTTRRLPIERPPVVLSVNRIASLSTPRIAFNSFAIFTAFVVISHVKQFRPHLYEETFTARTDHNSLLCLCNFQEPEDQVARWLERLLPYQFDVFNNAATPIRMVHNHEDWGYLGLQQYWKRSNKNSIDRSSQRLMPQVRSVRHPEANSGQRSCLYAHPILAHSLIF</sequence>
<dbReference type="GO" id="GO:0003964">
    <property type="term" value="F:RNA-directed DNA polymerase activity"/>
    <property type="evidence" value="ECO:0007669"/>
    <property type="project" value="UniProtKB-KW"/>
</dbReference>
<reference evidence="8 9" key="1">
    <citation type="submission" date="2015-01" db="EMBL/GenBank/DDBJ databases">
        <title>Evolution of Trichinella species and genotypes.</title>
        <authorList>
            <person name="Korhonen P.K."/>
            <person name="Edoardo P."/>
            <person name="Giuseppe L.R."/>
            <person name="Gasser R.B."/>
        </authorList>
    </citation>
    <scope>NUCLEOTIDE SEQUENCE [LARGE SCALE GENOMIC DNA]</scope>
    <source>
        <strain evidence="8">ISS417</strain>
    </source>
</reference>
<evidence type="ECO:0000256" key="6">
    <source>
        <dbReference type="ARBA" id="ARBA00022918"/>
    </source>
</evidence>
<dbReference type="Proteomes" id="UP000055048">
    <property type="component" value="Unassembled WGS sequence"/>
</dbReference>
<dbReference type="Pfam" id="PF17917">
    <property type="entry name" value="RT_RNaseH"/>
    <property type="match status" value="1"/>
</dbReference>
<evidence type="ECO:0000256" key="3">
    <source>
        <dbReference type="ARBA" id="ARBA00022722"/>
    </source>
</evidence>
<evidence type="ECO:0000313" key="8">
    <source>
        <dbReference type="EMBL" id="KRX34706.1"/>
    </source>
</evidence>
<dbReference type="STRING" id="144512.A0A0V0T708"/>
<organism evidence="8 9">
    <name type="scientific">Trichinella murrelli</name>
    <dbReference type="NCBI Taxonomy" id="144512"/>
    <lineage>
        <taxon>Eukaryota</taxon>
        <taxon>Metazoa</taxon>
        <taxon>Ecdysozoa</taxon>
        <taxon>Nematoda</taxon>
        <taxon>Enoplea</taxon>
        <taxon>Dorylaimia</taxon>
        <taxon>Trichinellida</taxon>
        <taxon>Trichinellidae</taxon>
        <taxon>Trichinella</taxon>
    </lineage>
</organism>
<keyword evidence="9" id="KW-1185">Reference proteome</keyword>
<keyword evidence="6" id="KW-0695">RNA-directed DNA polymerase</keyword>
<evidence type="ECO:0000313" key="9">
    <source>
        <dbReference type="Proteomes" id="UP000055048"/>
    </source>
</evidence>
<dbReference type="InterPro" id="IPR043502">
    <property type="entry name" value="DNA/RNA_pol_sf"/>
</dbReference>
<keyword evidence="1" id="KW-0808">Transferase</keyword>
<evidence type="ECO:0000256" key="1">
    <source>
        <dbReference type="ARBA" id="ARBA00022679"/>
    </source>
</evidence>
<dbReference type="AlphaFoldDB" id="A0A0V0T708"/>
<evidence type="ECO:0000256" key="4">
    <source>
        <dbReference type="ARBA" id="ARBA00022759"/>
    </source>
</evidence>